<gene>
    <name evidence="2" type="ORF">XNOV1_A022647</name>
</gene>
<reference evidence="2" key="1">
    <citation type="submission" date="2023-08" db="EMBL/GenBank/DDBJ databases">
        <authorList>
            <person name="Alioto T."/>
            <person name="Alioto T."/>
            <person name="Gomez Garrido J."/>
        </authorList>
    </citation>
    <scope>NUCLEOTIDE SEQUENCE</scope>
</reference>
<dbReference type="EMBL" id="OY660878">
    <property type="protein sequence ID" value="CAJ1074192.1"/>
    <property type="molecule type" value="Genomic_DNA"/>
</dbReference>
<evidence type="ECO:0000313" key="3">
    <source>
        <dbReference type="Proteomes" id="UP001178508"/>
    </source>
</evidence>
<name>A0AAV1GQ12_XYRNO</name>
<organism evidence="2 3">
    <name type="scientific">Xyrichtys novacula</name>
    <name type="common">Pearly razorfish</name>
    <name type="synonym">Hemipteronotus novacula</name>
    <dbReference type="NCBI Taxonomy" id="13765"/>
    <lineage>
        <taxon>Eukaryota</taxon>
        <taxon>Metazoa</taxon>
        <taxon>Chordata</taxon>
        <taxon>Craniata</taxon>
        <taxon>Vertebrata</taxon>
        <taxon>Euteleostomi</taxon>
        <taxon>Actinopterygii</taxon>
        <taxon>Neopterygii</taxon>
        <taxon>Teleostei</taxon>
        <taxon>Neoteleostei</taxon>
        <taxon>Acanthomorphata</taxon>
        <taxon>Eupercaria</taxon>
        <taxon>Labriformes</taxon>
        <taxon>Labridae</taxon>
        <taxon>Xyrichtys</taxon>
    </lineage>
</organism>
<protein>
    <submittedName>
        <fullName evidence="2">Uncharacterized protein</fullName>
    </submittedName>
</protein>
<keyword evidence="3" id="KW-1185">Reference proteome</keyword>
<evidence type="ECO:0000256" key="1">
    <source>
        <dbReference type="SAM" id="MobiDB-lite"/>
    </source>
</evidence>
<sequence length="72" mass="8278">MHHNVFPVLPPPRRSEQWLQGTPRPVEMVGGGQWRRSNVQEKHPQNPLAAAKVNIHQGILYQSFQYLAPQTQ</sequence>
<dbReference type="Proteomes" id="UP001178508">
    <property type="component" value="Chromosome 15"/>
</dbReference>
<feature type="region of interest" description="Disordered" evidence="1">
    <location>
        <begin position="1"/>
        <end position="21"/>
    </location>
</feature>
<evidence type="ECO:0000313" key="2">
    <source>
        <dbReference type="EMBL" id="CAJ1074192.1"/>
    </source>
</evidence>
<dbReference type="AlphaFoldDB" id="A0AAV1GQ12"/>
<proteinExistence type="predicted"/>
<accession>A0AAV1GQ12</accession>